<keyword evidence="9" id="KW-1185">Reference proteome</keyword>
<comment type="caution">
    <text evidence="8">The sequence shown here is derived from an EMBL/GenBank/DDBJ whole genome shotgun (WGS) entry which is preliminary data.</text>
</comment>
<evidence type="ECO:0000256" key="4">
    <source>
        <dbReference type="ARBA" id="ARBA00023237"/>
    </source>
</evidence>
<dbReference type="InterPro" id="IPR027385">
    <property type="entry name" value="Beta-barrel_OMP"/>
</dbReference>
<sequence>MRRILFGSIASFLISSPTFADENYSWAGFYIGGQAGWMQNDVKYSQNAPFALNILNDYTGERYAEYTPLPMNNEKKNSFSGGVYAGYNFMLSKHFLLGAEADIALYNYKNNDNLYIDNIYPYNYSLKKFYLYEEKVKLSRSVSLRARIGYASSRFLTFATAGISSGTADYNIHIDGAQTSKEVYASNRKSMTGYTVGGGVEYALTDHILLRSEYRYTDYGRKGIKIDGDQFITPAEFKIAHKAHDVRLGIAYKF</sequence>
<feature type="domain" description="Outer membrane protein beta-barrel" evidence="7">
    <location>
        <begin position="9"/>
        <end position="254"/>
    </location>
</feature>
<evidence type="ECO:0000256" key="3">
    <source>
        <dbReference type="ARBA" id="ARBA00023136"/>
    </source>
</evidence>
<proteinExistence type="inferred from homology"/>
<dbReference type="Gene3D" id="2.40.160.20">
    <property type="match status" value="1"/>
</dbReference>
<feature type="chain" id="PRO_5003738341" description="Outer membrane protein beta-barrel domain-containing protein" evidence="6">
    <location>
        <begin position="21"/>
        <end position="254"/>
    </location>
</feature>
<evidence type="ECO:0000259" key="7">
    <source>
        <dbReference type="Pfam" id="PF13505"/>
    </source>
</evidence>
<feature type="signal peptide" evidence="6">
    <location>
        <begin position="1"/>
        <end position="20"/>
    </location>
</feature>
<dbReference type="eggNOG" id="COG3637">
    <property type="taxonomic scope" value="Bacteria"/>
</dbReference>
<evidence type="ECO:0000256" key="2">
    <source>
        <dbReference type="ARBA" id="ARBA00022729"/>
    </source>
</evidence>
<dbReference type="PATRIC" id="fig|1094558.3.peg.69"/>
<dbReference type="STRING" id="1094558.ME5_00068"/>
<dbReference type="Pfam" id="PF13505">
    <property type="entry name" value="OMP_b-brl"/>
    <property type="match status" value="1"/>
</dbReference>
<keyword evidence="4" id="KW-0998">Cell outer membrane</keyword>
<dbReference type="PANTHER" id="PTHR34001">
    <property type="entry name" value="BLL7405 PROTEIN"/>
    <property type="match status" value="1"/>
</dbReference>
<evidence type="ECO:0000256" key="1">
    <source>
        <dbReference type="ARBA" id="ARBA00004442"/>
    </source>
</evidence>
<evidence type="ECO:0000256" key="6">
    <source>
        <dbReference type="SAM" id="SignalP"/>
    </source>
</evidence>
<dbReference type="SUPFAM" id="SSF56925">
    <property type="entry name" value="OMPA-like"/>
    <property type="match status" value="1"/>
</dbReference>
<dbReference type="RefSeq" id="WP_008037343.1">
    <property type="nucleotide sequence ID" value="NZ_JH725147.1"/>
</dbReference>
<organism evidence="8 9">
    <name type="scientific">Bartonella tamiae Th239</name>
    <dbReference type="NCBI Taxonomy" id="1094558"/>
    <lineage>
        <taxon>Bacteria</taxon>
        <taxon>Pseudomonadati</taxon>
        <taxon>Pseudomonadota</taxon>
        <taxon>Alphaproteobacteria</taxon>
        <taxon>Hyphomicrobiales</taxon>
        <taxon>Bartonellaceae</taxon>
        <taxon>Bartonella</taxon>
    </lineage>
</organism>
<dbReference type="EMBL" id="AIMB01000001">
    <property type="protein sequence ID" value="EJF91689.1"/>
    <property type="molecule type" value="Genomic_DNA"/>
</dbReference>
<gene>
    <name evidence="8" type="ORF">ME5_00068</name>
</gene>
<dbReference type="HOGENOM" id="CLU_037100_4_2_5"/>
<keyword evidence="2 6" id="KW-0732">Signal</keyword>
<name>J0R7H6_9HYPH</name>
<dbReference type="OrthoDB" id="9815357at2"/>
<dbReference type="Proteomes" id="UP000008952">
    <property type="component" value="Unassembled WGS sequence"/>
</dbReference>
<keyword evidence="3" id="KW-0472">Membrane</keyword>
<accession>J0R7H6</accession>
<dbReference type="GO" id="GO:0009279">
    <property type="term" value="C:cell outer membrane"/>
    <property type="evidence" value="ECO:0007669"/>
    <property type="project" value="UniProtKB-SubCell"/>
</dbReference>
<reference evidence="8 9" key="1">
    <citation type="submission" date="2012-03" db="EMBL/GenBank/DDBJ databases">
        <title>The Genome Sequence of Bartonella tamiae Th239.</title>
        <authorList>
            <consortium name="The Broad Institute Genome Sequencing Platform"/>
            <consortium name="The Broad Institute Genome Sequencing Center for Infectious Disease"/>
            <person name="Feldgarden M."/>
            <person name="Kirby J."/>
            <person name="Kosoy M."/>
            <person name="Birtles R."/>
            <person name="Probert W.S."/>
            <person name="Chiaraviglio L."/>
            <person name="Young S.K."/>
            <person name="Zeng Q."/>
            <person name="Gargeya S."/>
            <person name="Fitzgerald M."/>
            <person name="Haas B."/>
            <person name="Abouelleil A."/>
            <person name="Alvarado L."/>
            <person name="Arachchi H.M."/>
            <person name="Berlin A."/>
            <person name="Chapman S.B."/>
            <person name="Gearin G."/>
            <person name="Goldberg J."/>
            <person name="Griggs A."/>
            <person name="Gujja S."/>
            <person name="Hansen M."/>
            <person name="Heiman D."/>
            <person name="Howarth C."/>
            <person name="Larimer J."/>
            <person name="Lui A."/>
            <person name="MacDonald P.J.P."/>
            <person name="McCowen C."/>
            <person name="Montmayeur A."/>
            <person name="Murphy C."/>
            <person name="Neiman D."/>
            <person name="Pearson M."/>
            <person name="Priest M."/>
            <person name="Roberts A."/>
            <person name="Saif S."/>
            <person name="Shea T."/>
            <person name="Sisk P."/>
            <person name="Stolte C."/>
            <person name="Sykes S."/>
            <person name="Wortman J."/>
            <person name="Nusbaum C."/>
            <person name="Birren B."/>
        </authorList>
    </citation>
    <scope>NUCLEOTIDE SEQUENCE [LARGE SCALE GENOMIC DNA]</scope>
    <source>
        <strain evidence="8 9">Th239</strain>
    </source>
</reference>
<dbReference type="InterPro" id="IPR051692">
    <property type="entry name" value="OMP-like"/>
</dbReference>
<dbReference type="AlphaFoldDB" id="J0R7H6"/>
<dbReference type="PANTHER" id="PTHR34001:SF3">
    <property type="entry name" value="BLL7405 PROTEIN"/>
    <property type="match status" value="1"/>
</dbReference>
<comment type="subcellular location">
    <subcellularLocation>
        <location evidence="1">Cell outer membrane</location>
    </subcellularLocation>
</comment>
<evidence type="ECO:0000256" key="5">
    <source>
        <dbReference type="ARBA" id="ARBA00038306"/>
    </source>
</evidence>
<comment type="similarity">
    <text evidence="5">Belongs to the Omp25/RopB family.</text>
</comment>
<evidence type="ECO:0000313" key="9">
    <source>
        <dbReference type="Proteomes" id="UP000008952"/>
    </source>
</evidence>
<protein>
    <recommendedName>
        <fullName evidence="7">Outer membrane protein beta-barrel domain-containing protein</fullName>
    </recommendedName>
</protein>
<evidence type="ECO:0000313" key="8">
    <source>
        <dbReference type="EMBL" id="EJF91689.1"/>
    </source>
</evidence>
<dbReference type="InterPro" id="IPR011250">
    <property type="entry name" value="OMP/PagP_B-barrel"/>
</dbReference>